<dbReference type="InterPro" id="IPR001343">
    <property type="entry name" value="Hemolysn_Ca-bd"/>
</dbReference>
<evidence type="ECO:0000313" key="9">
    <source>
        <dbReference type="Proteomes" id="UP000818323"/>
    </source>
</evidence>
<dbReference type="PRINTS" id="PR01488">
    <property type="entry name" value="RTXTOXINA"/>
</dbReference>
<dbReference type="InterPro" id="IPR011049">
    <property type="entry name" value="Serralysin-like_metalloprot_C"/>
</dbReference>
<dbReference type="RefSeq" id="WP_161747598.1">
    <property type="nucleotide sequence ID" value="NZ_JAAAXJ010000015.1"/>
</dbReference>
<proteinExistence type="predicted"/>
<evidence type="ECO:0000256" key="4">
    <source>
        <dbReference type="ARBA" id="ARBA00022656"/>
    </source>
</evidence>
<evidence type="ECO:0000256" key="7">
    <source>
        <dbReference type="ARBA" id="ARBA00023136"/>
    </source>
</evidence>
<reference evidence="8 9" key="1">
    <citation type="submission" date="2020-01" db="EMBL/GenBank/DDBJ databases">
        <title>Microvirga sp. nov., an arsenate reduction bacterium isolated from Tibet hotspring sediments.</title>
        <authorList>
            <person name="Yuan C.-G."/>
        </authorList>
    </citation>
    <scope>NUCLEOTIDE SEQUENCE [LARGE SCALE GENOMIC DNA]</scope>
    <source>
        <strain evidence="8 9">SYSU G3D203</strain>
    </source>
</reference>
<sequence length="574" mass="58356">MNLAGTSGNDAYFGSEFDDTLTGGDGDDVLHGGAGNDYFEAKEAPDNLGNYRGKDIFNGNEGDQDKVSYWNVTNDNQTGVKIYLGYQQYNGGAAEGDSFNSIEVIDGTDYADVIEGDASTNIFWGDNGNDTLSGGGGNDEVNGGAGDDVLDGGVISAAVPDDDTLFGGEGNDFMWGRGGGNDVFDGGDGVDKVSYYGPTGIALYMQRLGDGTIVATGASRGAAAGDVFRSIEIVDGTTQADTIEGTTGAQVFWGAQGADVLKGHDGNDELNGGVDNDTLSGGTGGDRLVGEAGFDWASYAETASGVSVSLASGQGLAGEAAGDTLIGIEALLGSRFDDTLAGAAHELHGGLGNDTYQVGAGTLVAEGAGQGIDTVVASGSYSLAPSAEVEVLRLASAGGLEAYSLTGSNAANAISGNAGANALNGLDGNDTLTGEAGNDAIAGGNGNDRLVGGLGKDMLSGGTGLDIFVFDTKANKKVNLDQIADFVVKDDSFWLDNAVFTKLGKKGSVTNPAQINKKFFVVGSAAKDKDDYLIYNKAKGVLLYDADGSGKGKAVEITTLSKKLAMTHKDFFVI</sequence>
<accession>A0ABW9Z244</accession>
<keyword evidence="4" id="KW-0800">Toxin</keyword>
<dbReference type="InterPro" id="IPR050557">
    <property type="entry name" value="RTX_toxin/Mannuronan_C5-epim"/>
</dbReference>
<dbReference type="SUPFAM" id="SSF51120">
    <property type="entry name" value="beta-Roll"/>
    <property type="match status" value="4"/>
</dbReference>
<dbReference type="EMBL" id="JAAAXJ010000015">
    <property type="protein sequence ID" value="NBJ26572.1"/>
    <property type="molecule type" value="Genomic_DNA"/>
</dbReference>
<dbReference type="PROSITE" id="PS00330">
    <property type="entry name" value="HEMOLYSIN_CALCIUM"/>
    <property type="match status" value="5"/>
</dbReference>
<evidence type="ECO:0000256" key="3">
    <source>
        <dbReference type="ARBA" id="ARBA00022525"/>
    </source>
</evidence>
<dbReference type="Pfam" id="PF00353">
    <property type="entry name" value="HemolysinCabind"/>
    <property type="match status" value="5"/>
</dbReference>
<keyword evidence="7" id="KW-0472">Membrane</keyword>
<dbReference type="InterPro" id="IPR018511">
    <property type="entry name" value="Hemolysin-typ_Ca-bd_CS"/>
</dbReference>
<organism evidence="8 9">
    <name type="scientific">Microvirga arsenatis</name>
    <dbReference type="NCBI Taxonomy" id="2692265"/>
    <lineage>
        <taxon>Bacteria</taxon>
        <taxon>Pseudomonadati</taxon>
        <taxon>Pseudomonadota</taxon>
        <taxon>Alphaproteobacteria</taxon>
        <taxon>Hyphomicrobiales</taxon>
        <taxon>Methylobacteriaceae</taxon>
        <taxon>Microvirga</taxon>
    </lineage>
</organism>
<keyword evidence="9" id="KW-1185">Reference proteome</keyword>
<evidence type="ECO:0000256" key="1">
    <source>
        <dbReference type="ARBA" id="ARBA00004370"/>
    </source>
</evidence>
<dbReference type="Gene3D" id="2.150.10.10">
    <property type="entry name" value="Serralysin-like metalloprotease, C-terminal"/>
    <property type="match status" value="5"/>
</dbReference>
<dbReference type="InterPro" id="IPR003995">
    <property type="entry name" value="RTX_toxin_determinant-A"/>
</dbReference>
<comment type="caution">
    <text evidence="8">The sequence shown here is derived from an EMBL/GenBank/DDBJ whole genome shotgun (WGS) entry which is preliminary data.</text>
</comment>
<evidence type="ECO:0000256" key="6">
    <source>
        <dbReference type="ARBA" id="ARBA00023026"/>
    </source>
</evidence>
<protein>
    <recommendedName>
        <fullName evidence="10">Calcium-binding protein</fullName>
    </recommendedName>
</protein>
<keyword evidence="6" id="KW-0843">Virulence</keyword>
<evidence type="ECO:0000256" key="2">
    <source>
        <dbReference type="ARBA" id="ARBA00004613"/>
    </source>
</evidence>
<evidence type="ECO:0008006" key="10">
    <source>
        <dbReference type="Google" id="ProtNLM"/>
    </source>
</evidence>
<gene>
    <name evidence="8" type="ORF">GR303_19700</name>
</gene>
<name>A0ABW9Z244_9HYPH</name>
<evidence type="ECO:0000256" key="5">
    <source>
        <dbReference type="ARBA" id="ARBA00022737"/>
    </source>
</evidence>
<evidence type="ECO:0000313" key="8">
    <source>
        <dbReference type="EMBL" id="NBJ26572.1"/>
    </source>
</evidence>
<dbReference type="PANTHER" id="PTHR38340:SF1">
    <property type="entry name" value="S-LAYER PROTEIN"/>
    <property type="match status" value="1"/>
</dbReference>
<keyword evidence="3" id="KW-0964">Secreted</keyword>
<dbReference type="PANTHER" id="PTHR38340">
    <property type="entry name" value="S-LAYER PROTEIN"/>
    <property type="match status" value="1"/>
</dbReference>
<dbReference type="Proteomes" id="UP000818323">
    <property type="component" value="Unassembled WGS sequence"/>
</dbReference>
<comment type="subcellular location">
    <subcellularLocation>
        <location evidence="1">Membrane</location>
    </subcellularLocation>
    <subcellularLocation>
        <location evidence="2">Secreted</location>
    </subcellularLocation>
</comment>
<dbReference type="PRINTS" id="PR00313">
    <property type="entry name" value="CABNDNGRPT"/>
</dbReference>
<keyword evidence="5" id="KW-0677">Repeat</keyword>